<dbReference type="Proteomes" id="UP000298234">
    <property type="component" value="Unassembled WGS sequence"/>
</dbReference>
<dbReference type="EMBL" id="SNSQ01000035">
    <property type="protein sequence ID" value="TEU41672.1"/>
    <property type="molecule type" value="Genomic_DNA"/>
</dbReference>
<gene>
    <name evidence="1" type="ORF">E3D37_27050</name>
</gene>
<protein>
    <submittedName>
        <fullName evidence="1">Uncharacterized protein</fullName>
    </submittedName>
</protein>
<dbReference type="RefSeq" id="WP_134256885.1">
    <property type="nucleotide sequence ID" value="NZ_SNSG01000032.1"/>
</dbReference>
<accession>A0AAX2RK91</accession>
<name>A0AAX2RK91_BURCE</name>
<organism evidence="1 2">
    <name type="scientific">Burkholderia cepacia</name>
    <name type="common">Pseudomonas cepacia</name>
    <dbReference type="NCBI Taxonomy" id="292"/>
    <lineage>
        <taxon>Bacteria</taxon>
        <taxon>Pseudomonadati</taxon>
        <taxon>Pseudomonadota</taxon>
        <taxon>Betaproteobacteria</taxon>
        <taxon>Burkholderiales</taxon>
        <taxon>Burkholderiaceae</taxon>
        <taxon>Burkholderia</taxon>
        <taxon>Burkholderia cepacia complex</taxon>
    </lineage>
</organism>
<dbReference type="AlphaFoldDB" id="A0AAX2RK91"/>
<evidence type="ECO:0000313" key="2">
    <source>
        <dbReference type="Proteomes" id="UP000298234"/>
    </source>
</evidence>
<sequence length="409" mass="43786">MSKLSAIQERIGGSKSDLPATENFALQVEGYTKDSKDRDAITGIRLDTGEEVTVVLRPYKSDKPLKAPRAEVKDFIANEGEISTLMNALPSEEMRKSVLKGMKAKTEPGGTIIVQRAFTESDTGVVNAGWLQSAAKYPKHCQVVSDVLLRIDPVGYAERAGRQIGYANATALMPSASKQVTSAEQLKAALQDAFSGVGGIKGRPIVLVRLSDGEVSKAVEFALPVKKNKDTGEYKHATAAEAVEAFLASQSGKQVAQLVGDPDLSIEVVPGQRVSLGPQAKASFEQSASGLEQVNRAYRFTKADQGLTGFAQSYMVLHEVEGGQIFSSAEPLSNKPSLFHSRDVPTPFFSGKPTAIAENKEITQHTDAAVVPASVSDHEDEDEPFEIDDVVQNAIPAEAMAASAPRMRV</sequence>
<evidence type="ECO:0000313" key="1">
    <source>
        <dbReference type="EMBL" id="TEU41672.1"/>
    </source>
</evidence>
<reference evidence="1 2" key="1">
    <citation type="submission" date="2019-03" db="EMBL/GenBank/DDBJ databases">
        <title>Burkholderia cepacia outbreak.</title>
        <authorList>
            <person name="Farzana R."/>
            <person name="Walsh T.R."/>
        </authorList>
    </citation>
    <scope>NUCLEOTIDE SEQUENCE [LARGE SCALE GENOMIC DNA]</scope>
    <source>
        <strain evidence="2">d13</strain>
    </source>
</reference>
<comment type="caution">
    <text evidence="1">The sequence shown here is derived from an EMBL/GenBank/DDBJ whole genome shotgun (WGS) entry which is preliminary data.</text>
</comment>
<proteinExistence type="predicted"/>